<organism evidence="2">
    <name type="scientific">Kitasatospora camelliae</name>
    <dbReference type="NCBI Taxonomy" id="3156397"/>
    <lineage>
        <taxon>Bacteria</taxon>
        <taxon>Bacillati</taxon>
        <taxon>Actinomycetota</taxon>
        <taxon>Actinomycetes</taxon>
        <taxon>Kitasatosporales</taxon>
        <taxon>Streptomycetaceae</taxon>
        <taxon>Kitasatospora</taxon>
    </lineage>
</organism>
<dbReference type="Gene3D" id="1.25.40.10">
    <property type="entry name" value="Tetratricopeptide repeat domain"/>
    <property type="match status" value="1"/>
</dbReference>
<gene>
    <name evidence="2" type="ORF">ABWK59_28655</name>
</gene>
<feature type="compositionally biased region" description="Basic and acidic residues" evidence="1">
    <location>
        <begin position="603"/>
        <end position="612"/>
    </location>
</feature>
<dbReference type="InterPro" id="IPR011990">
    <property type="entry name" value="TPR-like_helical_dom_sf"/>
</dbReference>
<dbReference type="KEGG" id="kcm:ABWK59_28655"/>
<protein>
    <submittedName>
        <fullName evidence="2">Tetratricopeptide repeat protein</fullName>
    </submittedName>
</protein>
<feature type="region of interest" description="Disordered" evidence="1">
    <location>
        <begin position="597"/>
        <end position="621"/>
    </location>
</feature>
<proteinExistence type="predicted"/>
<name>A0AAU8K1P0_9ACTN</name>
<sequence length="633" mass="67885">MAATHGHEHGQERGDGRPAAQGEVALARLALADGDLGHAASHLGSAIELDPELPEVHEALAELTVRSGGPAGALEHFPLDDPTVGAVACHAHLCAADGRWDQAIGLLAAVLREQPDRPWASVAWLGHPDLPALLDPESAQLAIARVVGGGLRDPLQPEVAEALRPFYRAMSDCVAASPDHPGLLTMASGLARRFGDPETAVGWARRAQRAAPSHTGAVMLGYALRSAGRPEETLEVWEEELARDPSDLSLHVDVGELYAQLGRPAEGLPWIERALAVEPLHPQAAPALHGVRYALDEDGGHLAALVDHLREHPEHGYASAVLAQCSERRPWLGHVAPAGESVVDAMHQVLEHEGAVAGECAVSALEAPSALRTFRAALPGSELTVRSNPEPDLREPLREVGLRVWRYEGLLARPAVEPPSAQAAALVRSVTELRWSHLLAAYDHAVALSSLSAEDLVGCLAFPPDPDGNEHGSLVAARWPDMWVRSVQVFACLGLTHHRTDQPWAGSDRRRLLHDLLFGPEDWVTEAAAVALVVVAWTDPAARQDAAELVAFRTLDAVKASRTRAVTVLGSLCRLTLAMPGLGPEVTGLAREVLAGMAGPEEPDGREKEARARPLPGGRPRRRWRWFGWLRRS</sequence>
<dbReference type="EMBL" id="CP159872">
    <property type="protein sequence ID" value="XCM82594.1"/>
    <property type="molecule type" value="Genomic_DNA"/>
</dbReference>
<dbReference type="AlphaFoldDB" id="A0AAU8K1P0"/>
<dbReference type="SUPFAM" id="SSF48452">
    <property type="entry name" value="TPR-like"/>
    <property type="match status" value="1"/>
</dbReference>
<dbReference type="Pfam" id="PF13432">
    <property type="entry name" value="TPR_16"/>
    <property type="match status" value="1"/>
</dbReference>
<evidence type="ECO:0000313" key="2">
    <source>
        <dbReference type="EMBL" id="XCM82594.1"/>
    </source>
</evidence>
<dbReference type="RefSeq" id="WP_354643525.1">
    <property type="nucleotide sequence ID" value="NZ_CP159872.1"/>
</dbReference>
<evidence type="ECO:0000256" key="1">
    <source>
        <dbReference type="SAM" id="MobiDB-lite"/>
    </source>
</evidence>
<accession>A0AAU8K1P0</accession>
<reference evidence="2" key="1">
    <citation type="submission" date="2024-06" db="EMBL/GenBank/DDBJ databases">
        <title>The genome sequences of Kitasatospora sp. strain HUAS MG31.</title>
        <authorList>
            <person name="Mo P."/>
        </authorList>
    </citation>
    <scope>NUCLEOTIDE SEQUENCE</scope>
    <source>
        <strain evidence="2">HUAS MG31</strain>
    </source>
</reference>